<accession>A0A131YAP8</accession>
<proteinExistence type="predicted"/>
<evidence type="ECO:0000313" key="1">
    <source>
        <dbReference type="EMBL" id="JAP76349.1"/>
    </source>
</evidence>
<dbReference type="EMBL" id="GEDV01012208">
    <property type="protein sequence ID" value="JAP76349.1"/>
    <property type="molecule type" value="Transcribed_RNA"/>
</dbReference>
<name>A0A131YAP8_RHIAP</name>
<organism evidence="1">
    <name type="scientific">Rhipicephalus appendiculatus</name>
    <name type="common">Brown ear tick</name>
    <dbReference type="NCBI Taxonomy" id="34631"/>
    <lineage>
        <taxon>Eukaryota</taxon>
        <taxon>Metazoa</taxon>
        <taxon>Ecdysozoa</taxon>
        <taxon>Arthropoda</taxon>
        <taxon>Chelicerata</taxon>
        <taxon>Arachnida</taxon>
        <taxon>Acari</taxon>
        <taxon>Parasitiformes</taxon>
        <taxon>Ixodida</taxon>
        <taxon>Ixodoidea</taxon>
        <taxon>Ixodidae</taxon>
        <taxon>Rhipicephalinae</taxon>
        <taxon>Rhipicephalus</taxon>
        <taxon>Rhipicephalus</taxon>
    </lineage>
</organism>
<reference evidence="1" key="1">
    <citation type="journal article" date="2016" name="Ticks Tick Borne Dis.">
        <title>De novo assembly and annotation of the salivary gland transcriptome of Rhipicephalus appendiculatus male and female ticks during blood feeding.</title>
        <authorList>
            <person name="de Castro M.H."/>
            <person name="de Klerk D."/>
            <person name="Pienaar R."/>
            <person name="Latif A.A."/>
            <person name="Rees D.J."/>
            <person name="Mans B.J."/>
        </authorList>
    </citation>
    <scope>NUCLEOTIDE SEQUENCE</scope>
    <source>
        <tissue evidence="1">Salivary glands</tissue>
    </source>
</reference>
<sequence>MRLLLLALIAIAVTPILIDAGFAKLFAKLLRRLPKLLAVGYIPKTRVLKTIKRTWKAQGGWISAHIRQDTQGTAGDMVPLDQYLALDIGYNGPGISGYAVMAQGSRITSNCSVCSCTLPWSAMFYGLEVGCTTKAILNCTCKLKDCTVDSIARCASEMIS</sequence>
<protein>
    <submittedName>
        <fullName evidence="1">Uncharacterized protein</fullName>
    </submittedName>
</protein>
<dbReference type="AlphaFoldDB" id="A0A131YAP8"/>